<evidence type="ECO:0000256" key="6">
    <source>
        <dbReference type="SAM" id="Phobius"/>
    </source>
</evidence>
<evidence type="ECO:0000313" key="8">
    <source>
        <dbReference type="Proteomes" id="UP000050421"/>
    </source>
</evidence>
<evidence type="ECO:0000256" key="4">
    <source>
        <dbReference type="ARBA" id="ARBA00023136"/>
    </source>
</evidence>
<dbReference type="InterPro" id="IPR023271">
    <property type="entry name" value="Aquaporin-like"/>
</dbReference>
<comment type="subcellular location">
    <subcellularLocation>
        <location evidence="1">Membrane</location>
        <topology evidence="1">Multi-pass membrane protein</topology>
    </subcellularLocation>
</comment>
<dbReference type="PIRSF" id="PIRSF015380">
    <property type="entry name" value="Site-sp_rcmb"/>
    <property type="match status" value="1"/>
</dbReference>
<evidence type="ECO:0000256" key="3">
    <source>
        <dbReference type="ARBA" id="ARBA00022989"/>
    </source>
</evidence>
<dbReference type="EMBL" id="LJXT01000112">
    <property type="protein sequence ID" value="KPQ12848.1"/>
    <property type="molecule type" value="Genomic_DNA"/>
</dbReference>
<dbReference type="PATRIC" id="fig|1305737.6.peg.3662"/>
<feature type="compositionally biased region" description="Basic and acidic residues" evidence="5">
    <location>
        <begin position="673"/>
        <end position="695"/>
    </location>
</feature>
<feature type="transmembrane region" description="Helical" evidence="6">
    <location>
        <begin position="435"/>
        <end position="457"/>
    </location>
</feature>
<comment type="caution">
    <text evidence="7">The sequence shown here is derived from an EMBL/GenBank/DDBJ whole genome shotgun (WGS) entry which is preliminary data.</text>
</comment>
<gene>
    <name evidence="7" type="ORF">HLUCCX10_14580</name>
</gene>
<dbReference type="Gene3D" id="1.20.1080.10">
    <property type="entry name" value="Glycerol uptake facilitator protein"/>
    <property type="match status" value="1"/>
</dbReference>
<sequence length="695" mass="79816">MTFKEIVRKTEALNDQSSPLGLVWLVDRIRPPKNNLLVVNQKLQELIDEIYENPKERQSFIAYMHDFVCSKHSIQLFTDSGIQSGKGFFTEAFDRLYAWFLPPIYGETDHTKNFGEIFRKNWDHKWINVVPLDYWVKLFNALEIREMENLAMDSRMINQLLNSVLVVSQRVAAMGLDPEILRKLPELEEFKSPYVVQNKEIFDYLDRYQEDENFERTDQNPDYKHIQVMLTQCQDYVQLIRKNKRRFGADINLTYLLNRLEENIERLRILIRLAVHLENKKEFESEVDFLKILVKSENKKYSLSDHFNKNVRLLAFQITEHAGQTGEHYIANTGAEWLKMLFKAMGGGLIVGFLSLIKVFIYYMKASPFGEAFLYSMNYSLGFIGIHLTHSTLATKQPAMTASKLAAALDEVTKPKEKAIENLAEVILRLSRSQFIAFTGNVVVAFPVAFLLAYGYASFYGVQAVGNEKAWKLIEELDPIDSYAVFHAGIAGVFLFLSGIISGYYDNKSIYNKIPQRIQKVRILQWLFGEQRMQKFGSYLNKNLGSLAGNFFLGIFLGSTGTVGYILGLPLDIRHITFSSGNFGLAVATIGDRLSDYQIFMSILGIFLIGLMNFTVSFSLAIFSAIKSRGVDFKETGLLVKTILTWFVYRPFEFFFPPKESKLKTSSDPNQFLDKEGNEQNNPKKSDSEKVRPVK</sequence>
<feature type="transmembrane region" description="Helical" evidence="6">
    <location>
        <begin position="544"/>
        <end position="567"/>
    </location>
</feature>
<feature type="region of interest" description="Disordered" evidence="5">
    <location>
        <begin position="659"/>
        <end position="695"/>
    </location>
</feature>
<evidence type="ECO:0000313" key="7">
    <source>
        <dbReference type="EMBL" id="KPQ12848.1"/>
    </source>
</evidence>
<feature type="transmembrane region" description="Helical" evidence="6">
    <location>
        <begin position="344"/>
        <end position="364"/>
    </location>
</feature>
<evidence type="ECO:0000256" key="2">
    <source>
        <dbReference type="ARBA" id="ARBA00022692"/>
    </source>
</evidence>
<feature type="transmembrane region" description="Helical" evidence="6">
    <location>
        <begin position="483"/>
        <end position="505"/>
    </location>
</feature>
<reference evidence="7 8" key="1">
    <citation type="submission" date="2015-09" db="EMBL/GenBank/DDBJ databases">
        <title>Identification and resolution of microdiversity through metagenomic sequencing of parallel consortia.</title>
        <authorList>
            <person name="Nelson W.C."/>
            <person name="Romine M.F."/>
            <person name="Lindemann S.R."/>
        </authorList>
    </citation>
    <scope>NUCLEOTIDE SEQUENCE [LARGE SCALE GENOMIC DNA]</scope>
    <source>
        <strain evidence="7">HL-49</strain>
    </source>
</reference>
<protein>
    <submittedName>
        <fullName evidence="7">Site-specific recombinase</fullName>
    </submittedName>
</protein>
<evidence type="ECO:0000256" key="5">
    <source>
        <dbReference type="SAM" id="MobiDB-lite"/>
    </source>
</evidence>
<feature type="transmembrane region" description="Helical" evidence="6">
    <location>
        <begin position="376"/>
        <end position="395"/>
    </location>
</feature>
<feature type="transmembrane region" description="Helical" evidence="6">
    <location>
        <begin position="603"/>
        <end position="626"/>
    </location>
</feature>
<dbReference type="GO" id="GO:0016020">
    <property type="term" value="C:membrane"/>
    <property type="evidence" value="ECO:0007669"/>
    <property type="project" value="UniProtKB-SubCell"/>
</dbReference>
<keyword evidence="4 6" id="KW-0472">Membrane</keyword>
<proteinExistence type="predicted"/>
<dbReference type="OrthoDB" id="5688397at2"/>
<name>A0A0P7XC47_9BACT</name>
<keyword evidence="3 6" id="KW-1133">Transmembrane helix</keyword>
<dbReference type="Proteomes" id="UP000050421">
    <property type="component" value="Unassembled WGS sequence"/>
</dbReference>
<evidence type="ECO:0000256" key="1">
    <source>
        <dbReference type="ARBA" id="ARBA00004141"/>
    </source>
</evidence>
<dbReference type="AlphaFoldDB" id="A0A0P7XC47"/>
<dbReference type="eggNOG" id="COG4389">
    <property type="taxonomic scope" value="Bacteria"/>
</dbReference>
<dbReference type="InterPro" id="IPR011385">
    <property type="entry name" value="Site-sp_rcmbase"/>
</dbReference>
<accession>A0A0P7XC47</accession>
<dbReference type="STRING" id="1305737.GCA_000526355_01706"/>
<organism evidence="7 8">
    <name type="scientific">Algoriphagus marincola HL-49</name>
    <dbReference type="NCBI Taxonomy" id="1305737"/>
    <lineage>
        <taxon>Bacteria</taxon>
        <taxon>Pseudomonadati</taxon>
        <taxon>Bacteroidota</taxon>
        <taxon>Cytophagia</taxon>
        <taxon>Cytophagales</taxon>
        <taxon>Cyclobacteriaceae</taxon>
        <taxon>Algoriphagus</taxon>
    </lineage>
</organism>
<dbReference type="Pfam" id="PF10136">
    <property type="entry name" value="SpecificRecomb"/>
    <property type="match status" value="1"/>
</dbReference>
<keyword evidence="2 6" id="KW-0812">Transmembrane</keyword>